<proteinExistence type="predicted"/>
<dbReference type="AlphaFoldDB" id="A0A5B0MXQ8"/>
<protein>
    <submittedName>
        <fullName evidence="1">Uncharacterized protein</fullName>
    </submittedName>
</protein>
<dbReference type="OrthoDB" id="2506246at2759"/>
<evidence type="ECO:0000313" key="1">
    <source>
        <dbReference type="EMBL" id="KAA1081312.1"/>
    </source>
</evidence>
<comment type="caution">
    <text evidence="1">The sequence shown here is derived from an EMBL/GenBank/DDBJ whole genome shotgun (WGS) entry which is preliminary data.</text>
</comment>
<organism evidence="1 2">
    <name type="scientific">Puccinia graminis f. sp. tritici</name>
    <dbReference type="NCBI Taxonomy" id="56615"/>
    <lineage>
        <taxon>Eukaryota</taxon>
        <taxon>Fungi</taxon>
        <taxon>Dikarya</taxon>
        <taxon>Basidiomycota</taxon>
        <taxon>Pucciniomycotina</taxon>
        <taxon>Pucciniomycetes</taxon>
        <taxon>Pucciniales</taxon>
        <taxon>Pucciniaceae</taxon>
        <taxon>Puccinia</taxon>
    </lineage>
</organism>
<evidence type="ECO:0000313" key="2">
    <source>
        <dbReference type="Proteomes" id="UP000324748"/>
    </source>
</evidence>
<dbReference type="Proteomes" id="UP000324748">
    <property type="component" value="Unassembled WGS sequence"/>
</dbReference>
<reference evidence="1 2" key="1">
    <citation type="submission" date="2019-05" db="EMBL/GenBank/DDBJ databases">
        <title>Emergence of the Ug99 lineage of the wheat stem rust pathogen through somatic hybridization.</title>
        <authorList>
            <person name="Li F."/>
            <person name="Upadhyaya N.M."/>
            <person name="Sperschneider J."/>
            <person name="Matny O."/>
            <person name="Nguyen-Phuc H."/>
            <person name="Mago R."/>
            <person name="Raley C."/>
            <person name="Miller M.E."/>
            <person name="Silverstein K.A.T."/>
            <person name="Henningsen E."/>
            <person name="Hirsch C.D."/>
            <person name="Visser B."/>
            <person name="Pretorius Z.A."/>
            <person name="Steffenson B.J."/>
            <person name="Schwessinger B."/>
            <person name="Dodds P.N."/>
            <person name="Figueroa M."/>
        </authorList>
    </citation>
    <scope>NUCLEOTIDE SEQUENCE [LARGE SCALE GENOMIC DNA]</scope>
    <source>
        <strain evidence="1">21-0</strain>
    </source>
</reference>
<gene>
    <name evidence="1" type="ORF">PGT21_033505</name>
</gene>
<dbReference type="EMBL" id="VSWC01000131">
    <property type="protein sequence ID" value="KAA1081312.1"/>
    <property type="molecule type" value="Genomic_DNA"/>
</dbReference>
<name>A0A5B0MXQ8_PUCGR</name>
<keyword evidence="2" id="KW-1185">Reference proteome</keyword>
<sequence>MVDVCPGLAQEIAKLRSTRNSGIEFKTMAERRKLAENQLEKFGGGISLGMGF</sequence>
<accession>A0A5B0MXQ8</accession>